<accession>A0A835XQY3</accession>
<evidence type="ECO:0000256" key="1">
    <source>
        <dbReference type="SAM" id="MobiDB-lite"/>
    </source>
</evidence>
<dbReference type="InterPro" id="IPR024616">
    <property type="entry name" value="Pherophorin"/>
</dbReference>
<dbReference type="Proteomes" id="UP000612055">
    <property type="component" value="Unassembled WGS sequence"/>
</dbReference>
<comment type="caution">
    <text evidence="3">The sequence shown here is derived from an EMBL/GenBank/DDBJ whole genome shotgun (WGS) entry which is preliminary data.</text>
</comment>
<dbReference type="EMBL" id="JAEHOE010000083">
    <property type="protein sequence ID" value="KAG2488476.1"/>
    <property type="molecule type" value="Genomic_DNA"/>
</dbReference>
<keyword evidence="4" id="KW-1185">Reference proteome</keyword>
<feature type="compositionally biased region" description="Pro residues" evidence="1">
    <location>
        <begin position="475"/>
        <end position="505"/>
    </location>
</feature>
<dbReference type="GO" id="GO:0016020">
    <property type="term" value="C:membrane"/>
    <property type="evidence" value="ECO:0007669"/>
    <property type="project" value="InterPro"/>
</dbReference>
<dbReference type="PROSITE" id="PS50287">
    <property type="entry name" value="SRCR_2"/>
    <property type="match status" value="1"/>
</dbReference>
<evidence type="ECO:0000313" key="4">
    <source>
        <dbReference type="Proteomes" id="UP000612055"/>
    </source>
</evidence>
<feature type="region of interest" description="Disordered" evidence="1">
    <location>
        <begin position="88"/>
        <end position="152"/>
    </location>
</feature>
<protein>
    <recommendedName>
        <fullName evidence="2">SRCR domain-containing protein</fullName>
    </recommendedName>
</protein>
<sequence>MPAVCLPTWSDREAKLACKAAGFPNGRAVKTDGSPGSFPNVNRSRDPAFFTNVSCSTVTTFSGCAGYYRQFSPGGCLSLAAVFCEPAKPPPPKSPPRPPPRPPSPPRPPPRSPPSPRPSPRSPPSPPPPRSPPPRPSPPRVSPPLRFPFPRPPVRPPPPSPVINGCQVCVFWAAYINTPFISVVPPLFDNAEYCAYGTDAAVTTFAQYKTLGYITSGFNAADVTCNGPELSICGVVVADEEAAAFVATDFIYGGFVWSPIKGNTCRLMHLELYGATIGVASSDYSCLPIDPADPALQFPSCDDFFFDNFPAYPGCSDTRGITPFYLENQLRNSSLTATRDMFCIAVVTTEPSDPNSDCGRSTLDRAELYLSYANRSKILGVSIRSQAGVLLQSKPIVWGPPSTNTLRVEQLGWTVAVVEAQKPMVCVEVAKGVSLEDLSARANGPYVWGALLDGTSACCPRSYSGVYEWPGPTLQSPPPSPFPRPPPRPRSPPPKPRPPLPRPPV</sequence>
<proteinExistence type="predicted"/>
<feature type="region of interest" description="Disordered" evidence="1">
    <location>
        <begin position="474"/>
        <end position="505"/>
    </location>
</feature>
<dbReference type="InterPro" id="IPR001190">
    <property type="entry name" value="SRCR"/>
</dbReference>
<dbReference type="AlphaFoldDB" id="A0A835XQY3"/>
<dbReference type="Pfam" id="PF12499">
    <property type="entry name" value="DUF3707"/>
    <property type="match status" value="1"/>
</dbReference>
<reference evidence="3" key="1">
    <citation type="journal article" date="2020" name="bioRxiv">
        <title>Comparative genomics of Chlamydomonas.</title>
        <authorList>
            <person name="Craig R.J."/>
            <person name="Hasan A.R."/>
            <person name="Ness R.W."/>
            <person name="Keightley P.D."/>
        </authorList>
    </citation>
    <scope>NUCLEOTIDE SEQUENCE</scope>
    <source>
        <strain evidence="3">CCAP 11/70</strain>
    </source>
</reference>
<evidence type="ECO:0000313" key="3">
    <source>
        <dbReference type="EMBL" id="KAG2488476.1"/>
    </source>
</evidence>
<name>A0A835XQY3_9CHLO</name>
<evidence type="ECO:0000259" key="2">
    <source>
        <dbReference type="PROSITE" id="PS50287"/>
    </source>
</evidence>
<organism evidence="3 4">
    <name type="scientific">Edaphochlamys debaryana</name>
    <dbReference type="NCBI Taxonomy" id="47281"/>
    <lineage>
        <taxon>Eukaryota</taxon>
        <taxon>Viridiplantae</taxon>
        <taxon>Chlorophyta</taxon>
        <taxon>core chlorophytes</taxon>
        <taxon>Chlorophyceae</taxon>
        <taxon>CS clade</taxon>
        <taxon>Chlamydomonadales</taxon>
        <taxon>Chlamydomonadales incertae sedis</taxon>
        <taxon>Edaphochlamys</taxon>
    </lineage>
</organism>
<dbReference type="OrthoDB" id="5985073at2759"/>
<gene>
    <name evidence="3" type="ORF">HYH03_012981</name>
</gene>
<feature type="domain" description="SRCR" evidence="2">
    <location>
        <begin position="1"/>
        <end position="85"/>
    </location>
</feature>